<dbReference type="Proteomes" id="UP000799538">
    <property type="component" value="Unassembled WGS sequence"/>
</dbReference>
<feature type="compositionally biased region" description="Basic residues" evidence="1">
    <location>
        <begin position="1"/>
        <end position="18"/>
    </location>
</feature>
<dbReference type="AlphaFoldDB" id="A0A6A6FZE7"/>
<dbReference type="OrthoDB" id="10560901at2759"/>
<feature type="region of interest" description="Disordered" evidence="1">
    <location>
        <begin position="84"/>
        <end position="339"/>
    </location>
</feature>
<feature type="region of interest" description="Disordered" evidence="1">
    <location>
        <begin position="357"/>
        <end position="399"/>
    </location>
</feature>
<dbReference type="EMBL" id="ML992526">
    <property type="protein sequence ID" value="KAF2218882.1"/>
    <property type="molecule type" value="Genomic_DNA"/>
</dbReference>
<name>A0A6A6FZE7_9PEZI</name>
<feature type="compositionally biased region" description="Basic and acidic residues" evidence="1">
    <location>
        <begin position="141"/>
        <end position="150"/>
    </location>
</feature>
<feature type="compositionally biased region" description="Low complexity" evidence="1">
    <location>
        <begin position="94"/>
        <end position="115"/>
    </location>
</feature>
<accession>A0A6A6FZE7</accession>
<feature type="compositionally biased region" description="Polar residues" evidence="1">
    <location>
        <begin position="302"/>
        <end position="316"/>
    </location>
</feature>
<organism evidence="2 3">
    <name type="scientific">Elsinoe ampelina</name>
    <dbReference type="NCBI Taxonomy" id="302913"/>
    <lineage>
        <taxon>Eukaryota</taxon>
        <taxon>Fungi</taxon>
        <taxon>Dikarya</taxon>
        <taxon>Ascomycota</taxon>
        <taxon>Pezizomycotina</taxon>
        <taxon>Dothideomycetes</taxon>
        <taxon>Dothideomycetidae</taxon>
        <taxon>Myriangiales</taxon>
        <taxon>Elsinoaceae</taxon>
        <taxon>Elsinoe</taxon>
    </lineage>
</organism>
<evidence type="ECO:0000313" key="2">
    <source>
        <dbReference type="EMBL" id="KAF2218882.1"/>
    </source>
</evidence>
<reference evidence="3" key="1">
    <citation type="journal article" date="2020" name="Stud. Mycol.">
        <title>101 Dothideomycetes genomes: A test case for predicting lifestyles and emergence of pathogens.</title>
        <authorList>
            <person name="Haridas S."/>
            <person name="Albert R."/>
            <person name="Binder M."/>
            <person name="Bloem J."/>
            <person name="LaButti K."/>
            <person name="Salamov A."/>
            <person name="Andreopoulos B."/>
            <person name="Baker S."/>
            <person name="Barry K."/>
            <person name="Bills G."/>
            <person name="Bluhm B."/>
            <person name="Cannon C."/>
            <person name="Castanera R."/>
            <person name="Culley D."/>
            <person name="Daum C."/>
            <person name="Ezra D."/>
            <person name="Gonzalez J."/>
            <person name="Henrissat B."/>
            <person name="Kuo A."/>
            <person name="Liang C."/>
            <person name="Lipzen A."/>
            <person name="Lutzoni F."/>
            <person name="Magnuson J."/>
            <person name="Mondo S."/>
            <person name="Nolan M."/>
            <person name="Ohm R."/>
            <person name="Pangilinan J."/>
            <person name="Park H.-J."/>
            <person name="Ramirez L."/>
            <person name="Alfaro M."/>
            <person name="Sun H."/>
            <person name="Tritt A."/>
            <person name="Yoshinaga Y."/>
            <person name="Zwiers L.-H."/>
            <person name="Turgeon B."/>
            <person name="Goodwin S."/>
            <person name="Spatafora J."/>
            <person name="Crous P."/>
            <person name="Grigoriev I."/>
        </authorList>
    </citation>
    <scope>NUCLEOTIDE SEQUENCE [LARGE SCALE GENOMIC DNA]</scope>
    <source>
        <strain evidence="3">CECT 20119</strain>
    </source>
</reference>
<feature type="compositionally biased region" description="Low complexity" evidence="1">
    <location>
        <begin position="151"/>
        <end position="174"/>
    </location>
</feature>
<keyword evidence="3" id="KW-1185">Reference proteome</keyword>
<feature type="compositionally biased region" description="Pro residues" evidence="1">
    <location>
        <begin position="264"/>
        <end position="294"/>
    </location>
</feature>
<proteinExistence type="predicted"/>
<feature type="compositionally biased region" description="Pro residues" evidence="1">
    <location>
        <begin position="116"/>
        <end position="125"/>
    </location>
</feature>
<sequence>MGQPHNQKRTRSRPRTRRPALYSNISTFSYPRHYSAHVPTHIYPDDIKKQHSNHLAAMPDTLLHPSIRDRTIISPESSLDTRVASLSSQSWPESVPDLSDCSSHSSRSSSLERLPTPSPDLPQFPPKQHQDLCPSASMWQPRDDFEHSAPEHTSASSTHSHAPPMSGSSGSRPRPLNEPTPTHHSFIDCPLALTQFPPLPTPASARHRPLASSQPTSRPHSLTSSSSERPPSTPINSPPLRPRIISYQPPLPPPFLPSPLRQVQPPPTPCPSPPTTSSPPPTSSRPTTSSPPPSSSSQTPSIQNTASQLLPSQVPASQVPVLSKRQQRKLSGDQSEARAAKRRRIFGFDEGDEAGELGERVLGRSGRSGRSGKGGKSSWKSQRRTGDSGALRSEGTGMRNRDVDQDGAWCLSRIRIWIRSDVEGGKRAGASKSSHEAFRIQGHHFTHLTGAIHVHGWVPSTSLRGHHYTHLGGASMYRRCNSAP</sequence>
<feature type="region of interest" description="Disordered" evidence="1">
    <location>
        <begin position="1"/>
        <end position="20"/>
    </location>
</feature>
<feature type="compositionally biased region" description="Low complexity" evidence="1">
    <location>
        <begin position="215"/>
        <end position="230"/>
    </location>
</feature>
<protein>
    <submittedName>
        <fullName evidence="2">Uncharacterized protein</fullName>
    </submittedName>
</protein>
<gene>
    <name evidence="2" type="ORF">BDZ85DRAFT_63737</name>
</gene>
<feature type="compositionally biased region" description="Pro residues" evidence="1">
    <location>
        <begin position="231"/>
        <end position="241"/>
    </location>
</feature>
<evidence type="ECO:0000256" key="1">
    <source>
        <dbReference type="SAM" id="MobiDB-lite"/>
    </source>
</evidence>
<evidence type="ECO:0000313" key="3">
    <source>
        <dbReference type="Proteomes" id="UP000799538"/>
    </source>
</evidence>